<feature type="compositionally biased region" description="Basic residues" evidence="1">
    <location>
        <begin position="1"/>
        <end position="10"/>
    </location>
</feature>
<accession>A0A6H9SY95</accession>
<feature type="non-terminal residue" evidence="2">
    <location>
        <position position="1"/>
    </location>
</feature>
<gene>
    <name evidence="2" type="ORF">F7R21_21755</name>
</gene>
<keyword evidence="3" id="KW-1185">Reference proteome</keyword>
<dbReference type="EMBL" id="VZOJ01000066">
    <property type="protein sequence ID" value="KAB0637248.1"/>
    <property type="molecule type" value="Genomic_DNA"/>
</dbReference>
<sequence>TTPNSRRGRATRAACGRRSGGGAAARRRAVARPPGVVTSWRSNARCDHVADAGRADVREHRLGAKRVVERGFGDSLSTPSGNIFAFRFFVSYSFERTVYGDARMNRNRASVHLGAYAEFVERALRKQACVSSIRSSVARAGADA</sequence>
<feature type="region of interest" description="Disordered" evidence="1">
    <location>
        <begin position="1"/>
        <end position="28"/>
    </location>
</feature>
<reference evidence="2 3" key="1">
    <citation type="submission" date="2019-09" db="EMBL/GenBank/DDBJ databases">
        <title>Draft genome sequences of 48 bacterial type strains from the CCUG.</title>
        <authorList>
            <person name="Tunovic T."/>
            <person name="Pineiro-Iglesias B."/>
            <person name="Unosson C."/>
            <person name="Inganas E."/>
            <person name="Ohlen M."/>
            <person name="Cardew S."/>
            <person name="Jensie-Markopoulos S."/>
            <person name="Salva-Serra F."/>
            <person name="Jaen-Luchoro D."/>
            <person name="Karlsson R."/>
            <person name="Svensson-Stadler L."/>
            <person name="Chun J."/>
            <person name="Moore E."/>
        </authorList>
    </citation>
    <scope>NUCLEOTIDE SEQUENCE [LARGE SCALE GENOMIC DNA]</scope>
    <source>
        <strain evidence="2 3">CCUG 54555</strain>
    </source>
</reference>
<dbReference type="AlphaFoldDB" id="A0A6H9SY95"/>
<dbReference type="Proteomes" id="UP000430232">
    <property type="component" value="Unassembled WGS sequence"/>
</dbReference>
<evidence type="ECO:0000313" key="3">
    <source>
        <dbReference type="Proteomes" id="UP000430232"/>
    </source>
</evidence>
<evidence type="ECO:0000256" key="1">
    <source>
        <dbReference type="SAM" id="MobiDB-lite"/>
    </source>
</evidence>
<evidence type="ECO:0000313" key="2">
    <source>
        <dbReference type="EMBL" id="KAB0637248.1"/>
    </source>
</evidence>
<organism evidence="2 3">
    <name type="scientific">Burkholderia latens</name>
    <dbReference type="NCBI Taxonomy" id="488446"/>
    <lineage>
        <taxon>Bacteria</taxon>
        <taxon>Pseudomonadati</taxon>
        <taxon>Pseudomonadota</taxon>
        <taxon>Betaproteobacteria</taxon>
        <taxon>Burkholderiales</taxon>
        <taxon>Burkholderiaceae</taxon>
        <taxon>Burkholderia</taxon>
        <taxon>Burkholderia cepacia complex</taxon>
    </lineage>
</organism>
<proteinExistence type="predicted"/>
<protein>
    <submittedName>
        <fullName evidence="2">Uncharacterized protein</fullName>
    </submittedName>
</protein>
<name>A0A6H9SY95_9BURK</name>
<comment type="caution">
    <text evidence="2">The sequence shown here is derived from an EMBL/GenBank/DDBJ whole genome shotgun (WGS) entry which is preliminary data.</text>
</comment>